<dbReference type="EMBL" id="JASBNA010000001">
    <property type="protein sequence ID" value="KAK7696282.1"/>
    <property type="molecule type" value="Genomic_DNA"/>
</dbReference>
<dbReference type="Proteomes" id="UP001385951">
    <property type="component" value="Unassembled WGS sequence"/>
</dbReference>
<protein>
    <submittedName>
        <fullName evidence="1">Uncharacterized protein</fullName>
    </submittedName>
</protein>
<accession>A0AAW0GZS9</accession>
<dbReference type="InterPro" id="IPR032675">
    <property type="entry name" value="LRR_dom_sf"/>
</dbReference>
<dbReference type="AlphaFoldDB" id="A0AAW0GZS9"/>
<organism evidence="1 2">
    <name type="scientific">Cerrena zonata</name>
    <dbReference type="NCBI Taxonomy" id="2478898"/>
    <lineage>
        <taxon>Eukaryota</taxon>
        <taxon>Fungi</taxon>
        <taxon>Dikarya</taxon>
        <taxon>Basidiomycota</taxon>
        <taxon>Agaricomycotina</taxon>
        <taxon>Agaricomycetes</taxon>
        <taxon>Polyporales</taxon>
        <taxon>Cerrenaceae</taxon>
        <taxon>Cerrena</taxon>
    </lineage>
</organism>
<name>A0AAW0GZS9_9APHY</name>
<dbReference type="Gene3D" id="3.80.10.10">
    <property type="entry name" value="Ribonuclease Inhibitor"/>
    <property type="match status" value="1"/>
</dbReference>
<evidence type="ECO:0000313" key="2">
    <source>
        <dbReference type="Proteomes" id="UP001385951"/>
    </source>
</evidence>
<dbReference type="SUPFAM" id="SSF52047">
    <property type="entry name" value="RNI-like"/>
    <property type="match status" value="1"/>
</dbReference>
<evidence type="ECO:0000313" key="1">
    <source>
        <dbReference type="EMBL" id="KAK7696282.1"/>
    </source>
</evidence>
<keyword evidence="2" id="KW-1185">Reference proteome</keyword>
<reference evidence="1 2" key="1">
    <citation type="submission" date="2022-09" db="EMBL/GenBank/DDBJ databases">
        <authorList>
            <person name="Palmer J.M."/>
        </authorList>
    </citation>
    <scope>NUCLEOTIDE SEQUENCE [LARGE SCALE GENOMIC DNA]</scope>
    <source>
        <strain evidence="1 2">DSM 7382</strain>
    </source>
</reference>
<gene>
    <name evidence="1" type="ORF">QCA50_000936</name>
</gene>
<comment type="caution">
    <text evidence="1">The sequence shown here is derived from an EMBL/GenBank/DDBJ whole genome shotgun (WGS) entry which is preliminary data.</text>
</comment>
<sequence>MISLYNVNKPVDTLSNLKSLTHLRFELTFGSLTFLSQLLSTLPSITRLTLERVSLEYGSENAVDLNDPKLYSSLSRLRTIEITHDLGTSRSPTLHQFLFHSPVSLNLTRLQYCGYIDDVKYPSISNFLRTSGSSLQELKLAAYFVTCIDFDLGLQSCHSIRTLEITGISRTNFAQVNRALLRLGSPLLWRLAFKFDASFMTPTDMISSKPDWGILDTTLQKQSPKGLKEVAIDIHRGVKISDLLPRTSISRILRREIIPE</sequence>
<proteinExistence type="predicted"/>